<comment type="caution">
    <text evidence="2">The sequence shown here is derived from an EMBL/GenBank/DDBJ whole genome shotgun (WGS) entry which is preliminary data.</text>
</comment>
<evidence type="ECO:0000313" key="3">
    <source>
        <dbReference type="Proteomes" id="UP001489004"/>
    </source>
</evidence>
<dbReference type="AlphaFoldDB" id="A0AAW1PEG4"/>
<dbReference type="GO" id="GO:0005634">
    <property type="term" value="C:nucleus"/>
    <property type="evidence" value="ECO:0007669"/>
    <property type="project" value="TreeGrafter"/>
</dbReference>
<evidence type="ECO:0000313" key="2">
    <source>
        <dbReference type="EMBL" id="KAK9806750.1"/>
    </source>
</evidence>
<accession>A0AAW1PEG4</accession>
<organism evidence="2 3">
    <name type="scientific">[Myrmecia] bisecta</name>
    <dbReference type="NCBI Taxonomy" id="41462"/>
    <lineage>
        <taxon>Eukaryota</taxon>
        <taxon>Viridiplantae</taxon>
        <taxon>Chlorophyta</taxon>
        <taxon>core chlorophytes</taxon>
        <taxon>Trebouxiophyceae</taxon>
        <taxon>Trebouxiales</taxon>
        <taxon>Trebouxiaceae</taxon>
        <taxon>Myrmecia</taxon>
    </lineage>
</organism>
<dbReference type="GO" id="GO:0005516">
    <property type="term" value="F:calmodulin binding"/>
    <property type="evidence" value="ECO:0007669"/>
    <property type="project" value="InterPro"/>
</dbReference>
<proteinExistence type="predicted"/>
<reference evidence="2 3" key="1">
    <citation type="journal article" date="2024" name="Nat. Commun.">
        <title>Phylogenomics reveals the evolutionary origins of lichenization in chlorophyte algae.</title>
        <authorList>
            <person name="Puginier C."/>
            <person name="Libourel C."/>
            <person name="Otte J."/>
            <person name="Skaloud P."/>
            <person name="Haon M."/>
            <person name="Grisel S."/>
            <person name="Petersen M."/>
            <person name="Berrin J.G."/>
            <person name="Delaux P.M."/>
            <person name="Dal Grande F."/>
            <person name="Keller J."/>
        </authorList>
    </citation>
    <scope>NUCLEOTIDE SEQUENCE [LARGE SCALE GENOMIC DNA]</scope>
    <source>
        <strain evidence="2 3">SAG 2043</strain>
    </source>
</reference>
<evidence type="ECO:0000256" key="1">
    <source>
        <dbReference type="SAM" id="MobiDB-lite"/>
    </source>
</evidence>
<dbReference type="GO" id="GO:0043565">
    <property type="term" value="F:sequence-specific DNA binding"/>
    <property type="evidence" value="ECO:0007669"/>
    <property type="project" value="TreeGrafter"/>
</dbReference>
<feature type="region of interest" description="Disordered" evidence="1">
    <location>
        <begin position="461"/>
        <end position="640"/>
    </location>
</feature>
<keyword evidence="3" id="KW-1185">Reference proteome</keyword>
<dbReference type="InterPro" id="IPR012416">
    <property type="entry name" value="CBP60"/>
</dbReference>
<gene>
    <name evidence="2" type="ORF">WJX72_001396</name>
</gene>
<dbReference type="Proteomes" id="UP001489004">
    <property type="component" value="Unassembled WGS sequence"/>
</dbReference>
<dbReference type="EMBL" id="JALJOR010000013">
    <property type="protein sequence ID" value="KAK9806750.1"/>
    <property type="molecule type" value="Genomic_DNA"/>
</dbReference>
<dbReference type="PANTHER" id="PTHR31713:SF96">
    <property type="entry name" value="OS02G0562300 PROTEIN"/>
    <property type="match status" value="1"/>
</dbReference>
<name>A0AAW1PEG4_9CHLO</name>
<feature type="compositionally biased region" description="Gly residues" evidence="1">
    <location>
        <begin position="827"/>
        <end position="841"/>
    </location>
</feature>
<feature type="region of interest" description="Disordered" evidence="1">
    <location>
        <begin position="823"/>
        <end position="860"/>
    </location>
</feature>
<protein>
    <submittedName>
        <fullName evidence="2">Uncharacterized protein</fullName>
    </submittedName>
</protein>
<dbReference type="PANTHER" id="PTHR31713">
    <property type="entry name" value="OS02G0177800 PROTEIN"/>
    <property type="match status" value="1"/>
</dbReference>
<feature type="compositionally biased region" description="Gly residues" evidence="1">
    <location>
        <begin position="520"/>
        <end position="529"/>
    </location>
</feature>
<sequence>MSSRTEIQIPSDLAGVPRRVLESYVRDRLLQVVSSVGLSRRLGVPTDTLRQAFSESLAELSGPEPQHRPGGPELQLVFRHDCLNQGCLDSECPLCAQNPLRRCEGNFAQKYLAGDILKAKCGAAIRVEVIDRNTMEPVSGEVLGKVYLEMCILDGKAYASLQDAGRENYEEDIEGCVLLTNNQGKELLVPGRQGQHNDHKRVVLSLTRGQAHLPDLTVTGSSEALLSGTKPPFRLLVRALNQADHTRATRIRFAVSEAFVVATPRVRTAVKADIPHIDDHVSKLQAVGIQTQNKLQDIRAAAAAVGIYDIQVPHNTVTKVGQFKELVIMAEQDRPLCEALKRVLKLTRGWELARDHALMAVDTDNQMRIWYSDTSMEGGLMFRCSLGSVDLENPVGLLQKKESDEHLGTMTMEATLIPNLDQYQKELVRRLQRQALVCWWQNGHPGWQVAPYDTDEFLRSAPGGIAGGGSQDNIGAAPAASHPTSSGGGSVASFGQDFHVGSFGSEAKSQPFGSGQFGTDRGGQFGGQQAGSSGPDASWPGFAPVSNGNMQPFSLPAEAADSGLKRSTPPPSPFGNPDQQNAMPATLMPPPPPQQPRGDGTTPADAMPGIPAPGDAQAGSKAGRRLPAESTAGHKRGLSDPQLSALSSLLGRPINNEELVRLFPQLSGLDGANSGGANFLEGLPSLPLNNSSPLNDADMANMLALQQHIGSLGDDAMRDLLSPMGSGLRAFPGLGQGRVGDGGAGHGGQPAVSAASILYGSTHDSMLPSRELRRSGSSGIMKIDSIEDLSTAMLHDPELSQQNSAAFKDFLGRLSQQLPVAQLDTSGAGGAPAQGAAGGSGAPHADPAASCAPQSPPNLFHQHASYGRVLRRGTSALGASNKSDGLQSMQSIEDALQQDQDLANF</sequence>
<dbReference type="GO" id="GO:0003700">
    <property type="term" value="F:DNA-binding transcription factor activity"/>
    <property type="evidence" value="ECO:0007669"/>
    <property type="project" value="TreeGrafter"/>
</dbReference>
<dbReference type="GO" id="GO:0080142">
    <property type="term" value="P:regulation of salicylic acid biosynthetic process"/>
    <property type="evidence" value="ECO:0007669"/>
    <property type="project" value="TreeGrafter"/>
</dbReference>